<dbReference type="Proteomes" id="UP000239757">
    <property type="component" value="Unassembled WGS sequence"/>
</dbReference>
<proteinExistence type="predicted"/>
<reference evidence="3 4" key="1">
    <citation type="submission" date="2015-01" db="EMBL/GenBank/DDBJ databases">
        <title>Genome of allotetraploid Gossypium barbadense reveals genomic plasticity and fiber elongation in cotton evolution.</title>
        <authorList>
            <person name="Chen X."/>
            <person name="Liu X."/>
            <person name="Zhao B."/>
            <person name="Zheng H."/>
            <person name="Hu Y."/>
            <person name="Lu G."/>
            <person name="Yang C."/>
            <person name="Chen J."/>
            <person name="Shan C."/>
            <person name="Zhang L."/>
            <person name="Zhou Y."/>
            <person name="Wang L."/>
            <person name="Guo W."/>
            <person name="Bai Y."/>
            <person name="Ruan J."/>
            <person name="Shangguan X."/>
            <person name="Mao Y."/>
            <person name="Jiang J."/>
            <person name="Zhu Y."/>
            <person name="Lei J."/>
            <person name="Kang H."/>
            <person name="Chen S."/>
            <person name="He X."/>
            <person name="Wang R."/>
            <person name="Wang Y."/>
            <person name="Chen J."/>
            <person name="Wang L."/>
            <person name="Yu S."/>
            <person name="Wang B."/>
            <person name="Wei J."/>
            <person name="Song S."/>
            <person name="Lu X."/>
            <person name="Gao Z."/>
            <person name="Gu W."/>
            <person name="Deng X."/>
            <person name="Ma D."/>
            <person name="Wang S."/>
            <person name="Liang W."/>
            <person name="Fang L."/>
            <person name="Cai C."/>
            <person name="Zhu X."/>
            <person name="Zhou B."/>
            <person name="Zhang Y."/>
            <person name="Chen Z."/>
            <person name="Xu S."/>
            <person name="Zhu R."/>
            <person name="Wang S."/>
            <person name="Zhang T."/>
            <person name="Zhao G."/>
        </authorList>
    </citation>
    <scope>NUCLEOTIDE SEQUENCE [LARGE SCALE GENOMIC DNA]</scope>
    <source>
        <strain evidence="4">cv. Xinhai21</strain>
        <tissue evidence="3">Leaf</tissue>
    </source>
</reference>
<dbReference type="Pfam" id="PF14111">
    <property type="entry name" value="DUF4283"/>
    <property type="match status" value="1"/>
</dbReference>
<name>A0A2P5W0B0_GOSBA</name>
<dbReference type="EMBL" id="KZ669829">
    <property type="protein sequence ID" value="PPR84505.1"/>
    <property type="molecule type" value="Genomic_DNA"/>
</dbReference>
<feature type="region of interest" description="Disordered" evidence="1">
    <location>
        <begin position="223"/>
        <end position="242"/>
    </location>
</feature>
<sequence>MEQTVAIKLFGRNIGYGALNNRISSLWNPSMPFHLMDIENGYFLAKFKSPDDYAKVLSQGPWMIYGQYLTVQPWTKDFTPSQAYPSMVLAWIRLPGLPGFLYKRRILEEIGGMIGKVVCLDFNTDSRTRGRFARMAVYINLDKPLTAQVLVNGLHQKVEYEALPTIYFTCGKYGHTKELCVVEQLGLSSEKKQISDIPTKRATEKDGAAYGPWMVVENKNRRKSRNINSSKENLRDQGKSGSRFDALTNMENLNLNVGTKKGTEGQAVDVGKVTEQIRENNKGNERIWGVKKSVGPEIYKVSRHAMNDPIVPFIAANVEANGARGPGAATSDKVITCNGSSRINVLDRPNTKFEFQVDTTGGSSKSLSAHVISTSTDALSFNSSPNFANSLNMNNSCLNPVFVGQEDNDVML</sequence>
<dbReference type="OrthoDB" id="1926761at2759"/>
<evidence type="ECO:0000256" key="1">
    <source>
        <dbReference type="SAM" id="MobiDB-lite"/>
    </source>
</evidence>
<accession>A0A2P5W0B0</accession>
<organism evidence="3 4">
    <name type="scientific">Gossypium barbadense</name>
    <name type="common">Sea Island cotton</name>
    <name type="synonym">Hibiscus barbadensis</name>
    <dbReference type="NCBI Taxonomy" id="3634"/>
    <lineage>
        <taxon>Eukaryota</taxon>
        <taxon>Viridiplantae</taxon>
        <taxon>Streptophyta</taxon>
        <taxon>Embryophyta</taxon>
        <taxon>Tracheophyta</taxon>
        <taxon>Spermatophyta</taxon>
        <taxon>Magnoliopsida</taxon>
        <taxon>eudicotyledons</taxon>
        <taxon>Gunneridae</taxon>
        <taxon>Pentapetalae</taxon>
        <taxon>rosids</taxon>
        <taxon>malvids</taxon>
        <taxon>Malvales</taxon>
        <taxon>Malvaceae</taxon>
        <taxon>Malvoideae</taxon>
        <taxon>Gossypium</taxon>
    </lineage>
</organism>
<feature type="domain" description="DUF4283" evidence="2">
    <location>
        <begin position="8"/>
        <end position="81"/>
    </location>
</feature>
<evidence type="ECO:0000259" key="2">
    <source>
        <dbReference type="Pfam" id="PF14111"/>
    </source>
</evidence>
<dbReference type="InterPro" id="IPR025558">
    <property type="entry name" value="DUF4283"/>
</dbReference>
<dbReference type="PANTHER" id="PTHR31286">
    <property type="entry name" value="GLYCINE-RICH CELL WALL STRUCTURAL PROTEIN 1.8-LIKE"/>
    <property type="match status" value="1"/>
</dbReference>
<gene>
    <name evidence="3" type="ORF">GOBAR_AA36209</name>
</gene>
<protein>
    <recommendedName>
        <fullName evidence="2">DUF4283 domain-containing protein</fullName>
    </recommendedName>
</protein>
<dbReference type="AlphaFoldDB" id="A0A2P5W0B0"/>
<dbReference type="PANTHER" id="PTHR31286:SF173">
    <property type="entry name" value="DUF4283 DOMAIN-CONTAINING PROTEIN"/>
    <property type="match status" value="1"/>
</dbReference>
<evidence type="ECO:0000313" key="4">
    <source>
        <dbReference type="Proteomes" id="UP000239757"/>
    </source>
</evidence>
<dbReference type="InterPro" id="IPR040256">
    <property type="entry name" value="At4g02000-like"/>
</dbReference>
<evidence type="ECO:0000313" key="3">
    <source>
        <dbReference type="EMBL" id="PPR84505.1"/>
    </source>
</evidence>